<protein>
    <submittedName>
        <fullName evidence="1">Uncharacterized protein</fullName>
    </submittedName>
</protein>
<accession>A0ACC0V989</accession>
<sequence>MMFVEEWRGSASDAYARHSQGLKLLVGDAGAAAISALLIAPSVTLIDRTVVEKIASGQSMSRCFYNCSIEALRHPWRFVASPTFRISWVLYAATYAVSNGSNTIAHEFGASAAATSSINFASTMTVNVPLGIWKDMRFASIFGTPAVASSLAKKAGVDCVKASPNPVRAGVPKPAIGAFLFRDALTIFGSFTMAPALTAAIPDSLAPNPHTKAMITQLTMPALSQLVATPVHLLGLDLHSRPGSSGITVRDRWRRIRGDLYPTTVIRCIRIIPAFGVGCIVNSDLQSLFHSKLRA</sequence>
<evidence type="ECO:0000313" key="1">
    <source>
        <dbReference type="EMBL" id="KAI9902285.1"/>
    </source>
</evidence>
<evidence type="ECO:0000313" key="2">
    <source>
        <dbReference type="Proteomes" id="UP001163324"/>
    </source>
</evidence>
<keyword evidence="2" id="KW-1185">Reference proteome</keyword>
<comment type="caution">
    <text evidence="1">The sequence shown here is derived from an EMBL/GenBank/DDBJ whole genome shotgun (WGS) entry which is preliminary data.</text>
</comment>
<name>A0ACC0V989_9HYPO</name>
<proteinExistence type="predicted"/>
<organism evidence="1 2">
    <name type="scientific">Trichothecium roseum</name>
    <dbReference type="NCBI Taxonomy" id="47278"/>
    <lineage>
        <taxon>Eukaryota</taxon>
        <taxon>Fungi</taxon>
        <taxon>Dikarya</taxon>
        <taxon>Ascomycota</taxon>
        <taxon>Pezizomycotina</taxon>
        <taxon>Sordariomycetes</taxon>
        <taxon>Hypocreomycetidae</taxon>
        <taxon>Hypocreales</taxon>
        <taxon>Hypocreales incertae sedis</taxon>
        <taxon>Trichothecium</taxon>
    </lineage>
</organism>
<dbReference type="Proteomes" id="UP001163324">
    <property type="component" value="Chromosome 2"/>
</dbReference>
<reference evidence="1" key="1">
    <citation type="submission" date="2022-10" db="EMBL/GenBank/DDBJ databases">
        <title>Complete Genome of Trichothecium roseum strain YXFP-22015, a Plant Pathogen Isolated from Citrus.</title>
        <authorList>
            <person name="Wang Y."/>
            <person name="Zhu L."/>
        </authorList>
    </citation>
    <scope>NUCLEOTIDE SEQUENCE</scope>
    <source>
        <strain evidence="1">YXFP-22015</strain>
    </source>
</reference>
<dbReference type="EMBL" id="CM047941">
    <property type="protein sequence ID" value="KAI9902285.1"/>
    <property type="molecule type" value="Genomic_DNA"/>
</dbReference>
<gene>
    <name evidence="1" type="ORF">N3K66_001637</name>
</gene>